<dbReference type="Proteomes" id="UP000323917">
    <property type="component" value="Chromosome"/>
</dbReference>
<evidence type="ECO:0000313" key="3">
    <source>
        <dbReference type="Proteomes" id="UP000323917"/>
    </source>
</evidence>
<dbReference type="OrthoDB" id="285058at2"/>
<dbReference type="KEGG" id="bgok:Pr1d_04680"/>
<proteinExistence type="predicted"/>
<reference evidence="2 3" key="1">
    <citation type="submission" date="2019-08" db="EMBL/GenBank/DDBJ databases">
        <title>Deep-cultivation of Planctomycetes and their phenomic and genomic characterization uncovers novel biology.</title>
        <authorList>
            <person name="Wiegand S."/>
            <person name="Jogler M."/>
            <person name="Boedeker C."/>
            <person name="Pinto D."/>
            <person name="Vollmers J."/>
            <person name="Rivas-Marin E."/>
            <person name="Kohn T."/>
            <person name="Peeters S.H."/>
            <person name="Heuer A."/>
            <person name="Rast P."/>
            <person name="Oberbeckmann S."/>
            <person name="Bunk B."/>
            <person name="Jeske O."/>
            <person name="Meyerdierks A."/>
            <person name="Storesund J.E."/>
            <person name="Kallscheuer N."/>
            <person name="Luecker S."/>
            <person name="Lage O.M."/>
            <person name="Pohl T."/>
            <person name="Merkel B.J."/>
            <person name="Hornburger P."/>
            <person name="Mueller R.-W."/>
            <person name="Bruemmer F."/>
            <person name="Labrenz M."/>
            <person name="Spormann A.M."/>
            <person name="Op den Camp H."/>
            <person name="Overmann J."/>
            <person name="Amann R."/>
            <person name="Jetten M.S.M."/>
            <person name="Mascher T."/>
            <person name="Medema M.H."/>
            <person name="Devos D.P."/>
            <person name="Kaster A.-K."/>
            <person name="Ovreas L."/>
            <person name="Rohde M."/>
            <person name="Galperin M.Y."/>
            <person name="Jogler C."/>
        </authorList>
    </citation>
    <scope>NUCLEOTIDE SEQUENCE [LARGE SCALE GENOMIC DNA]</scope>
    <source>
        <strain evidence="2 3">Pr1d</strain>
    </source>
</reference>
<feature type="chain" id="PRO_5022835044" description="Carboxypeptidase regulatory-like domain-containing protein" evidence="1">
    <location>
        <begin position="28"/>
        <end position="151"/>
    </location>
</feature>
<dbReference type="AlphaFoldDB" id="A0A5B9Q2G0"/>
<evidence type="ECO:0008006" key="4">
    <source>
        <dbReference type="Google" id="ProtNLM"/>
    </source>
</evidence>
<sequence length="151" mass="16523" precursor="true">MSKCHYSTTVCLGLIFLLLGCGKSTLATYPVSGEVVLEDGSTLRNGGKVVFQQLDSDSPLTATGYFGEDGKYSLTTFDKDDGAPAGEYVVMVVPTIPDDTDGLSARERREVRNPIDSKFKNSKSSGLHFTVSPDTSPHEFRIEVTRPRIRR</sequence>
<protein>
    <recommendedName>
        <fullName evidence="4">Carboxypeptidase regulatory-like domain-containing protein</fullName>
    </recommendedName>
</protein>
<dbReference type="RefSeq" id="WP_148072006.1">
    <property type="nucleotide sequence ID" value="NZ_CP042913.1"/>
</dbReference>
<evidence type="ECO:0000256" key="1">
    <source>
        <dbReference type="SAM" id="SignalP"/>
    </source>
</evidence>
<organism evidence="2 3">
    <name type="scientific">Bythopirellula goksoeyrii</name>
    <dbReference type="NCBI Taxonomy" id="1400387"/>
    <lineage>
        <taxon>Bacteria</taxon>
        <taxon>Pseudomonadati</taxon>
        <taxon>Planctomycetota</taxon>
        <taxon>Planctomycetia</taxon>
        <taxon>Pirellulales</taxon>
        <taxon>Lacipirellulaceae</taxon>
        <taxon>Bythopirellula</taxon>
    </lineage>
</organism>
<accession>A0A5B9Q2G0</accession>
<dbReference type="EMBL" id="CP042913">
    <property type="protein sequence ID" value="QEG33207.1"/>
    <property type="molecule type" value="Genomic_DNA"/>
</dbReference>
<feature type="signal peptide" evidence="1">
    <location>
        <begin position="1"/>
        <end position="27"/>
    </location>
</feature>
<dbReference type="PROSITE" id="PS51257">
    <property type="entry name" value="PROKAR_LIPOPROTEIN"/>
    <property type="match status" value="1"/>
</dbReference>
<name>A0A5B9Q2G0_9BACT</name>
<keyword evidence="1" id="KW-0732">Signal</keyword>
<gene>
    <name evidence="2" type="ORF">Pr1d_04680</name>
</gene>
<evidence type="ECO:0000313" key="2">
    <source>
        <dbReference type="EMBL" id="QEG33207.1"/>
    </source>
</evidence>
<keyword evidence="3" id="KW-1185">Reference proteome</keyword>